<keyword evidence="2 8" id="KW-0479">Metal-binding</keyword>
<dbReference type="SUPFAM" id="SSF57716">
    <property type="entry name" value="Glucocorticoid receptor-like (DNA-binding domain)"/>
    <property type="match status" value="1"/>
</dbReference>
<keyword evidence="3" id="KW-0677">Repeat</keyword>
<feature type="binding site" evidence="8">
    <location>
        <position position="74"/>
    </location>
    <ligand>
        <name>Zn(2+)</name>
        <dbReference type="ChEBI" id="CHEBI:29105"/>
    </ligand>
</feature>
<dbReference type="PROSITE" id="PS50157">
    <property type="entry name" value="ZINC_FINGER_C2H2_2"/>
    <property type="match status" value="5"/>
</dbReference>
<dbReference type="PANTHER" id="PTHR24394:SF29">
    <property type="entry name" value="MYONEURIN"/>
    <property type="match status" value="1"/>
</dbReference>
<evidence type="ECO:0000256" key="9">
    <source>
        <dbReference type="SAM" id="MobiDB-lite"/>
    </source>
</evidence>
<dbReference type="Pfam" id="PF07776">
    <property type="entry name" value="zf-AD"/>
    <property type="match status" value="1"/>
</dbReference>
<feature type="binding site" evidence="8">
    <location>
        <position position="25"/>
    </location>
    <ligand>
        <name>Zn(2+)</name>
        <dbReference type="ChEBI" id="CHEBI:29105"/>
    </ligand>
</feature>
<dbReference type="InterPro" id="IPR036236">
    <property type="entry name" value="Znf_C2H2_sf"/>
</dbReference>
<proteinExistence type="predicted"/>
<dbReference type="InterPro" id="IPR013087">
    <property type="entry name" value="Znf_C2H2_type"/>
</dbReference>
<feature type="binding site" evidence="8">
    <location>
        <position position="71"/>
    </location>
    <ligand>
        <name>Zn(2+)</name>
        <dbReference type="ChEBI" id="CHEBI:29105"/>
    </ligand>
</feature>
<organism evidence="12 13">
    <name type="scientific">Chilo suppressalis</name>
    <name type="common">Asiatic rice borer moth</name>
    <dbReference type="NCBI Taxonomy" id="168631"/>
    <lineage>
        <taxon>Eukaryota</taxon>
        <taxon>Metazoa</taxon>
        <taxon>Ecdysozoa</taxon>
        <taxon>Arthropoda</taxon>
        <taxon>Hexapoda</taxon>
        <taxon>Insecta</taxon>
        <taxon>Pterygota</taxon>
        <taxon>Neoptera</taxon>
        <taxon>Endopterygota</taxon>
        <taxon>Lepidoptera</taxon>
        <taxon>Glossata</taxon>
        <taxon>Ditrysia</taxon>
        <taxon>Pyraloidea</taxon>
        <taxon>Crambidae</taxon>
        <taxon>Crambinae</taxon>
        <taxon>Chilo</taxon>
    </lineage>
</organism>
<feature type="domain" description="ZAD" evidence="11">
    <location>
        <begin position="20"/>
        <end position="98"/>
    </location>
</feature>
<evidence type="ECO:0000313" key="13">
    <source>
        <dbReference type="Proteomes" id="UP001153292"/>
    </source>
</evidence>
<evidence type="ECO:0000313" key="12">
    <source>
        <dbReference type="EMBL" id="CAH0407215.1"/>
    </source>
</evidence>
<feature type="binding site" evidence="8">
    <location>
        <position position="22"/>
    </location>
    <ligand>
        <name>Zn(2+)</name>
        <dbReference type="ChEBI" id="CHEBI:29105"/>
    </ligand>
</feature>
<feature type="domain" description="C2H2-type" evidence="10">
    <location>
        <begin position="287"/>
        <end position="314"/>
    </location>
</feature>
<dbReference type="PANTHER" id="PTHR24394">
    <property type="entry name" value="ZINC FINGER PROTEIN"/>
    <property type="match status" value="1"/>
</dbReference>
<evidence type="ECO:0000256" key="7">
    <source>
        <dbReference type="PROSITE-ProRule" id="PRU00042"/>
    </source>
</evidence>
<keyword evidence="5 8" id="KW-0862">Zinc</keyword>
<dbReference type="PROSITE" id="PS00028">
    <property type="entry name" value="ZINC_FINGER_C2H2_1"/>
    <property type="match status" value="5"/>
</dbReference>
<accession>A0ABN8BII9</accession>
<feature type="domain" description="C2H2-type" evidence="10">
    <location>
        <begin position="343"/>
        <end position="370"/>
    </location>
</feature>
<name>A0ABN8BII9_CHISP</name>
<dbReference type="PROSITE" id="PS51915">
    <property type="entry name" value="ZAD"/>
    <property type="match status" value="1"/>
</dbReference>
<feature type="domain" description="C2H2-type" evidence="10">
    <location>
        <begin position="372"/>
        <end position="399"/>
    </location>
</feature>
<protein>
    <submittedName>
        <fullName evidence="12">Uncharacterized protein</fullName>
    </submittedName>
</protein>
<evidence type="ECO:0000256" key="3">
    <source>
        <dbReference type="ARBA" id="ARBA00022737"/>
    </source>
</evidence>
<dbReference type="EMBL" id="OU963901">
    <property type="protein sequence ID" value="CAH0407215.1"/>
    <property type="molecule type" value="Genomic_DNA"/>
</dbReference>
<dbReference type="Proteomes" id="UP001153292">
    <property type="component" value="Chromosome 8"/>
</dbReference>
<feature type="domain" description="C2H2-type" evidence="10">
    <location>
        <begin position="315"/>
        <end position="342"/>
    </location>
</feature>
<dbReference type="Gene3D" id="3.40.1800.20">
    <property type="match status" value="1"/>
</dbReference>
<comment type="subcellular location">
    <subcellularLocation>
        <location evidence="1">Nucleus</location>
    </subcellularLocation>
</comment>
<feature type="domain" description="C2H2-type" evidence="10">
    <location>
        <begin position="399"/>
        <end position="427"/>
    </location>
</feature>
<reference evidence="12" key="1">
    <citation type="submission" date="2021-12" db="EMBL/GenBank/DDBJ databases">
        <authorList>
            <person name="King R."/>
        </authorList>
    </citation>
    <scope>NUCLEOTIDE SEQUENCE</scope>
</reference>
<dbReference type="SMART" id="SM00355">
    <property type="entry name" value="ZnF_C2H2"/>
    <property type="match status" value="5"/>
</dbReference>
<dbReference type="Gene3D" id="3.30.160.60">
    <property type="entry name" value="Classic Zinc Finger"/>
    <property type="match status" value="4"/>
</dbReference>
<keyword evidence="13" id="KW-1185">Reference proteome</keyword>
<dbReference type="SUPFAM" id="SSF57667">
    <property type="entry name" value="beta-beta-alpha zinc fingers"/>
    <property type="match status" value="3"/>
</dbReference>
<dbReference type="SMART" id="SM00868">
    <property type="entry name" value="zf-AD"/>
    <property type="match status" value="1"/>
</dbReference>
<dbReference type="Pfam" id="PF00096">
    <property type="entry name" value="zf-C2H2"/>
    <property type="match status" value="3"/>
</dbReference>
<feature type="region of interest" description="Disordered" evidence="9">
    <location>
        <begin position="419"/>
        <end position="450"/>
    </location>
</feature>
<evidence type="ECO:0000256" key="6">
    <source>
        <dbReference type="ARBA" id="ARBA00023242"/>
    </source>
</evidence>
<evidence type="ECO:0000256" key="2">
    <source>
        <dbReference type="ARBA" id="ARBA00022723"/>
    </source>
</evidence>
<keyword evidence="4 7" id="KW-0863">Zinc-finger</keyword>
<evidence type="ECO:0000256" key="1">
    <source>
        <dbReference type="ARBA" id="ARBA00004123"/>
    </source>
</evidence>
<sequence>MRTYIRKKTECQLIEGGVEDLCRLCLGKSTSSVQIFTDDCENDICGPLRLRIMICVGLEMTREDCLPNNICVECYKELEKYYTFRKKCEITYQKLKSHVMAVKEIERRKNLGIMQKMKIETDDKFITQEETIQHMVLSLNGEHSAEPVNVFNSIQLNNLQMQNVSVTNLPTFGTEESQSPMPMILSSILLELGVLQQQPDGTLLMVDPDLKIVELEGENNAKVTLELVEEDTILDGTESNNTQEQIFAKVTAVTANYSQNSSETNVVQDHLNKLKSKNSSDKEKDDRWCSTCGKRFASPNALTRHQRVHSGEKPYSCRVCGRKFGQREVMTRHELVHRTKRPFACSRCPKSFTQRGALAQHARQHARTLALHRCGFCSKVFLYASGLSRHMTVHTGKVFVCNACGRHFRDKSSLLRHLRNSHPDTESTPSALPTKKNPQIIAPQTIEMNP</sequence>
<gene>
    <name evidence="12" type="ORF">CHILSU_LOCUS10610</name>
</gene>
<evidence type="ECO:0000259" key="11">
    <source>
        <dbReference type="PROSITE" id="PS51915"/>
    </source>
</evidence>
<keyword evidence="6" id="KW-0539">Nucleus</keyword>
<evidence type="ECO:0000256" key="4">
    <source>
        <dbReference type="ARBA" id="ARBA00022771"/>
    </source>
</evidence>
<evidence type="ECO:0000256" key="5">
    <source>
        <dbReference type="ARBA" id="ARBA00022833"/>
    </source>
</evidence>
<evidence type="ECO:0000256" key="8">
    <source>
        <dbReference type="PROSITE-ProRule" id="PRU01263"/>
    </source>
</evidence>
<dbReference type="InterPro" id="IPR012934">
    <property type="entry name" value="Znf_AD"/>
</dbReference>
<evidence type="ECO:0000259" key="10">
    <source>
        <dbReference type="PROSITE" id="PS50157"/>
    </source>
</evidence>